<keyword evidence="3" id="KW-1185">Reference proteome</keyword>
<evidence type="ECO:0000313" key="2">
    <source>
        <dbReference type="EMBL" id="KAK3750843.1"/>
    </source>
</evidence>
<gene>
    <name evidence="2" type="ORF">RRG08_033659</name>
</gene>
<evidence type="ECO:0000256" key="1">
    <source>
        <dbReference type="SAM" id="MobiDB-lite"/>
    </source>
</evidence>
<dbReference type="EMBL" id="JAWDGP010005844">
    <property type="protein sequence ID" value="KAK3750843.1"/>
    <property type="molecule type" value="Genomic_DNA"/>
</dbReference>
<sequence>MASCSGLNDVNGLARASLGDLPVYSIGGRKRVLFQEEEITLDAEIFHGADDSFLEGFAGKARGKPCFGLTRQLGIDGGNEISASGRVISFLSEKEKLLYDLTALAAVENQYSVDKNTVVQAWSNPSTEFIFASRDLTPVETEEKNIILSSSAEEHCTERGDFSNIDPKRSHAQMILNLRSPEGRKERLPAALWESRPRGKNSQRRPTP</sequence>
<protein>
    <submittedName>
        <fullName evidence="2">Uncharacterized protein</fullName>
    </submittedName>
</protein>
<dbReference type="Proteomes" id="UP001283361">
    <property type="component" value="Unassembled WGS sequence"/>
</dbReference>
<accession>A0AAE0YM38</accession>
<feature type="compositionally biased region" description="Basic residues" evidence="1">
    <location>
        <begin position="198"/>
        <end position="208"/>
    </location>
</feature>
<name>A0AAE0YM38_9GAST</name>
<organism evidence="2 3">
    <name type="scientific">Elysia crispata</name>
    <name type="common">lettuce slug</name>
    <dbReference type="NCBI Taxonomy" id="231223"/>
    <lineage>
        <taxon>Eukaryota</taxon>
        <taxon>Metazoa</taxon>
        <taxon>Spiralia</taxon>
        <taxon>Lophotrochozoa</taxon>
        <taxon>Mollusca</taxon>
        <taxon>Gastropoda</taxon>
        <taxon>Heterobranchia</taxon>
        <taxon>Euthyneura</taxon>
        <taxon>Panpulmonata</taxon>
        <taxon>Sacoglossa</taxon>
        <taxon>Placobranchoidea</taxon>
        <taxon>Plakobranchidae</taxon>
        <taxon>Elysia</taxon>
    </lineage>
</organism>
<reference evidence="2" key="1">
    <citation type="journal article" date="2023" name="G3 (Bethesda)">
        <title>A reference genome for the long-term kleptoplast-retaining sea slug Elysia crispata morphotype clarki.</title>
        <authorList>
            <person name="Eastman K.E."/>
            <person name="Pendleton A.L."/>
            <person name="Shaikh M.A."/>
            <person name="Suttiyut T."/>
            <person name="Ogas R."/>
            <person name="Tomko P."/>
            <person name="Gavelis G."/>
            <person name="Widhalm J.R."/>
            <person name="Wisecaver J.H."/>
        </authorList>
    </citation>
    <scope>NUCLEOTIDE SEQUENCE</scope>
    <source>
        <strain evidence="2">ECLA1</strain>
    </source>
</reference>
<proteinExistence type="predicted"/>
<dbReference type="AlphaFoldDB" id="A0AAE0YM38"/>
<feature type="region of interest" description="Disordered" evidence="1">
    <location>
        <begin position="176"/>
        <end position="208"/>
    </location>
</feature>
<evidence type="ECO:0000313" key="3">
    <source>
        <dbReference type="Proteomes" id="UP001283361"/>
    </source>
</evidence>
<comment type="caution">
    <text evidence="2">The sequence shown here is derived from an EMBL/GenBank/DDBJ whole genome shotgun (WGS) entry which is preliminary data.</text>
</comment>